<dbReference type="InterPro" id="IPR050763">
    <property type="entry name" value="ABC_transporter_ATP-binding"/>
</dbReference>
<evidence type="ECO:0000313" key="1">
    <source>
        <dbReference type="EMBL" id="MET1255154.1"/>
    </source>
</evidence>
<dbReference type="PROSITE" id="PS50893">
    <property type="entry name" value="ABC_TRANSPORTER_2"/>
    <property type="match status" value="1"/>
</dbReference>
<dbReference type="SMART" id="SM00382">
    <property type="entry name" value="AAA"/>
    <property type="match status" value="1"/>
</dbReference>
<gene>
    <name evidence="1" type="ORF">ABVT43_08455</name>
</gene>
<keyword evidence="1" id="KW-0547">Nucleotide-binding</keyword>
<dbReference type="InterPro" id="IPR003439">
    <property type="entry name" value="ABC_transporter-like_ATP-bd"/>
</dbReference>
<dbReference type="PANTHER" id="PTHR42711">
    <property type="entry name" value="ABC TRANSPORTER ATP-BINDING PROTEIN"/>
    <property type="match status" value="1"/>
</dbReference>
<keyword evidence="1" id="KW-0067">ATP-binding</keyword>
<dbReference type="SUPFAM" id="SSF52540">
    <property type="entry name" value="P-loop containing nucleoside triphosphate hydrolases"/>
    <property type="match status" value="1"/>
</dbReference>
<name>A0ABV2BTC3_9GAMM</name>
<sequence>MADILQIKNLCKSFSGFHAVNNISFNIPQGKCFGLLGPNGAGKTTTIEMMEGILKPSSGQILFNGAPIEKNYYQKIGIQFQHTAIQDYLTVKETLALFTKFYDHCLPESEVIKICALADIADQDTRQLSGGQRQRLLLALAILNDPQIIFLDEPTTGLDPQSRRNFWQLINNIKAQNKTVILTTHYMDEAESLCDDIVIIDRGKIIEQGSPNQLLKAHFHGTIVCLPIEQQAQLAKTELNFQITNHLLEIETQDIEQTIKILLANQVSIDGLQVRHPNLEDLFIKLTGHALRN</sequence>
<protein>
    <submittedName>
        <fullName evidence="1">ABC transporter ATP-binding protein</fullName>
    </submittedName>
</protein>
<accession>A0ABV2BTC3</accession>
<dbReference type="Proteomes" id="UP001548189">
    <property type="component" value="Unassembled WGS sequence"/>
</dbReference>
<dbReference type="Pfam" id="PF00005">
    <property type="entry name" value="ABC_tran"/>
    <property type="match status" value="1"/>
</dbReference>
<dbReference type="InterPro" id="IPR003593">
    <property type="entry name" value="AAA+_ATPase"/>
</dbReference>
<dbReference type="InterPro" id="IPR027417">
    <property type="entry name" value="P-loop_NTPase"/>
</dbReference>
<dbReference type="Gene3D" id="3.40.50.300">
    <property type="entry name" value="P-loop containing nucleotide triphosphate hydrolases"/>
    <property type="match status" value="1"/>
</dbReference>
<dbReference type="CDD" id="cd03230">
    <property type="entry name" value="ABC_DR_subfamily_A"/>
    <property type="match status" value="1"/>
</dbReference>
<keyword evidence="2" id="KW-1185">Reference proteome</keyword>
<organism evidence="1 2">
    <name type="scientific">Aliikangiella maris</name>
    <dbReference type="NCBI Taxonomy" id="3162458"/>
    <lineage>
        <taxon>Bacteria</taxon>
        <taxon>Pseudomonadati</taxon>
        <taxon>Pseudomonadota</taxon>
        <taxon>Gammaproteobacteria</taxon>
        <taxon>Oceanospirillales</taxon>
        <taxon>Pleioneaceae</taxon>
        <taxon>Aliikangiella</taxon>
    </lineage>
</organism>
<proteinExistence type="predicted"/>
<dbReference type="PANTHER" id="PTHR42711:SF5">
    <property type="entry name" value="ABC TRANSPORTER ATP-BINDING PROTEIN NATA"/>
    <property type="match status" value="1"/>
</dbReference>
<dbReference type="GO" id="GO:0005524">
    <property type="term" value="F:ATP binding"/>
    <property type="evidence" value="ECO:0007669"/>
    <property type="project" value="UniProtKB-KW"/>
</dbReference>
<dbReference type="PROSITE" id="PS00211">
    <property type="entry name" value="ABC_TRANSPORTER_1"/>
    <property type="match status" value="1"/>
</dbReference>
<evidence type="ECO:0000313" key="2">
    <source>
        <dbReference type="Proteomes" id="UP001548189"/>
    </source>
</evidence>
<reference evidence="1 2" key="1">
    <citation type="submission" date="2024-06" db="EMBL/GenBank/DDBJ databases">
        <authorList>
            <person name="Li F."/>
        </authorList>
    </citation>
    <scope>NUCLEOTIDE SEQUENCE [LARGE SCALE GENOMIC DNA]</scope>
    <source>
        <strain evidence="1 2">GXAS 311</strain>
    </source>
</reference>
<dbReference type="InterPro" id="IPR017871">
    <property type="entry name" value="ABC_transporter-like_CS"/>
</dbReference>
<dbReference type="EMBL" id="JBEVCJ010000007">
    <property type="protein sequence ID" value="MET1255154.1"/>
    <property type="molecule type" value="Genomic_DNA"/>
</dbReference>
<comment type="caution">
    <text evidence="1">The sequence shown here is derived from an EMBL/GenBank/DDBJ whole genome shotgun (WGS) entry which is preliminary data.</text>
</comment>